<dbReference type="Proteomes" id="UP000759443">
    <property type="component" value="Unassembled WGS sequence"/>
</dbReference>
<comment type="caution">
    <text evidence="1">The sequence shown here is derived from an EMBL/GenBank/DDBJ whole genome shotgun (WGS) entry which is preliminary data.</text>
</comment>
<dbReference type="InterPro" id="IPR008861">
    <property type="entry name" value="GpX-like"/>
</dbReference>
<dbReference type="RefSeq" id="WP_209946955.1">
    <property type="nucleotide sequence ID" value="NZ_JAGGJU010000010.1"/>
</dbReference>
<keyword evidence="2" id="KW-1185">Reference proteome</keyword>
<name>A0ABS4E2F1_9HYPH</name>
<proteinExistence type="predicted"/>
<dbReference type="Pfam" id="PF05489">
    <property type="entry name" value="Phage_tail_X"/>
    <property type="match status" value="1"/>
</dbReference>
<protein>
    <submittedName>
        <fullName evidence="1">Phage tail protein X</fullName>
    </submittedName>
</protein>
<gene>
    <name evidence="1" type="ORF">J2Z17_003562</name>
</gene>
<sequence length="75" mass="8172">MSETFTIRREGMTVELLLHQLYGVEGRSLLAQTLLDNPGLSELGAYLPLGTVIAVPDKPVKNAFAERRVVSLFGA</sequence>
<evidence type="ECO:0000313" key="2">
    <source>
        <dbReference type="Proteomes" id="UP000759443"/>
    </source>
</evidence>
<organism evidence="1 2">
    <name type="scientific">Rhizobium halophytocola</name>
    <dbReference type="NCBI Taxonomy" id="735519"/>
    <lineage>
        <taxon>Bacteria</taxon>
        <taxon>Pseudomonadati</taxon>
        <taxon>Pseudomonadota</taxon>
        <taxon>Alphaproteobacteria</taxon>
        <taxon>Hyphomicrobiales</taxon>
        <taxon>Rhizobiaceae</taxon>
        <taxon>Rhizobium/Agrobacterium group</taxon>
        <taxon>Rhizobium</taxon>
    </lineage>
</organism>
<dbReference type="EMBL" id="JAGGJU010000010">
    <property type="protein sequence ID" value="MBP1852107.1"/>
    <property type="molecule type" value="Genomic_DNA"/>
</dbReference>
<accession>A0ABS4E2F1</accession>
<reference evidence="1 2" key="1">
    <citation type="submission" date="2021-03" db="EMBL/GenBank/DDBJ databases">
        <title>Genomic Encyclopedia of Type Strains, Phase IV (KMG-IV): sequencing the most valuable type-strain genomes for metagenomic binning, comparative biology and taxonomic classification.</title>
        <authorList>
            <person name="Goeker M."/>
        </authorList>
    </citation>
    <scope>NUCLEOTIDE SEQUENCE [LARGE SCALE GENOMIC DNA]</scope>
    <source>
        <strain evidence="1 2">DSM 21600</strain>
    </source>
</reference>
<evidence type="ECO:0000313" key="1">
    <source>
        <dbReference type="EMBL" id="MBP1852107.1"/>
    </source>
</evidence>